<gene>
    <name evidence="3" type="ORF">JGZ69_10380</name>
</gene>
<dbReference type="Gene3D" id="2.120.10.30">
    <property type="entry name" value="TolB, C-terminal domain"/>
    <property type="match status" value="1"/>
</dbReference>
<evidence type="ECO:0000313" key="4">
    <source>
        <dbReference type="Proteomes" id="UP000595512"/>
    </source>
</evidence>
<dbReference type="GO" id="GO:0004252">
    <property type="term" value="F:serine-type endopeptidase activity"/>
    <property type="evidence" value="ECO:0007669"/>
    <property type="project" value="InterPro"/>
</dbReference>
<feature type="domain" description="Peptidase S9 prolyl oligopeptidase catalytic" evidence="2">
    <location>
        <begin position="395"/>
        <end position="598"/>
    </location>
</feature>
<dbReference type="InterPro" id="IPR029058">
    <property type="entry name" value="AB_hydrolase_fold"/>
</dbReference>
<organism evidence="3 4">
    <name type="scientific">Heyndrickxia sporothermodurans</name>
    <dbReference type="NCBI Taxonomy" id="46224"/>
    <lineage>
        <taxon>Bacteria</taxon>
        <taxon>Bacillati</taxon>
        <taxon>Bacillota</taxon>
        <taxon>Bacilli</taxon>
        <taxon>Bacillales</taxon>
        <taxon>Bacillaceae</taxon>
        <taxon>Heyndrickxia</taxon>
    </lineage>
</organism>
<name>A0AB37HQA1_9BACI</name>
<dbReference type="KEGG" id="hspo:JGZ69_10380"/>
<dbReference type="GO" id="GO:0006508">
    <property type="term" value="P:proteolysis"/>
    <property type="evidence" value="ECO:0007669"/>
    <property type="project" value="InterPro"/>
</dbReference>
<dbReference type="InterPro" id="IPR011042">
    <property type="entry name" value="6-blade_b-propeller_TolB-like"/>
</dbReference>
<protein>
    <submittedName>
        <fullName evidence="3">S9 family peptidase</fullName>
    </submittedName>
</protein>
<dbReference type="InterPro" id="IPR001375">
    <property type="entry name" value="Peptidase_S9_cat"/>
</dbReference>
<sequence length="606" mass="70021">MGEGKMINQEELLEYLQVNAAYKSQVIPKKETFTFVSKITGMPQIWTLDEKQNPVQYIETKDRPMSIHHSPNGEMTVIGIDDKGNEKQQIYLYDQKHDKLETLVESLEHFHYLGGWSPDGQYFSYSSNRRQPGYFDVFIVEVATKEIREVTQYDGNCTPLSWLDQDHLIIDIPESNIDSAIYRLNIHTKEKTRIGEDHHPARYQSPVMMKSKEGGYVLTDLGEETLYLARFTFEHPEKLEKLLHWEKWDIGELKKSPNEDYLALTLNEGGISRLWLYLPDSNEKEYIKGIPDGVIESISWLNPDEFIFSLKTPTIPGDIWKYSLSSKKLKRLTTISQSEMISRSGQAPKICTYQSFDQLEVPYFYYSQGHDKNKPAVIYVHGGPEGQSKADYNPVIQFLVHQGFAVAAPNVRGSNGYGRSYLKLDDARKRMDSVRDLEWLVKDLIDTHGVDPGNIGIMGRSYGGFMVLAALTHYPDLWAAGVDIVGISHLETMLENTGEWRRRLRECEYGSLDRDREFFDVIAPLNHSHKIKVPLFVFHGRNDTRVPVRESEQMVEKMKADHQEVDLIIFEDEGHQTERLENHLTMHKNTIEFFTKHLMESTTIEN</sequence>
<evidence type="ECO:0000259" key="2">
    <source>
        <dbReference type="Pfam" id="PF00326"/>
    </source>
</evidence>
<keyword evidence="1" id="KW-0378">Hydrolase</keyword>
<dbReference type="Gene3D" id="3.40.50.1820">
    <property type="entry name" value="alpha/beta hydrolase"/>
    <property type="match status" value="1"/>
</dbReference>
<evidence type="ECO:0000256" key="1">
    <source>
        <dbReference type="ARBA" id="ARBA00022801"/>
    </source>
</evidence>
<reference evidence="3 4" key="1">
    <citation type="submission" date="2020-12" db="EMBL/GenBank/DDBJ databases">
        <title>Taxonomic evaluation of the Bacillus sporothermodurans group of bacteria based on whole genome sequences.</title>
        <authorList>
            <person name="Fiedler G."/>
            <person name="Herbstmann A.-D."/>
            <person name="Doll E."/>
            <person name="Wenning M."/>
            <person name="Brinks E."/>
            <person name="Kabisch J."/>
            <person name="Breitenwieser F."/>
            <person name="Lappann M."/>
            <person name="Boehnlein C."/>
            <person name="Franz C."/>
        </authorList>
    </citation>
    <scope>NUCLEOTIDE SEQUENCE [LARGE SCALE GENOMIC DNA]</scope>
    <source>
        <strain evidence="3 4">DSM 10599</strain>
    </source>
</reference>
<dbReference type="SUPFAM" id="SSF53474">
    <property type="entry name" value="alpha/beta-Hydrolases"/>
    <property type="match status" value="1"/>
</dbReference>
<dbReference type="PANTHER" id="PTHR42776:SF27">
    <property type="entry name" value="DIPEPTIDYL PEPTIDASE FAMILY MEMBER 6"/>
    <property type="match status" value="1"/>
</dbReference>
<dbReference type="PANTHER" id="PTHR42776">
    <property type="entry name" value="SERINE PEPTIDASE S9 FAMILY MEMBER"/>
    <property type="match status" value="1"/>
</dbReference>
<dbReference type="Proteomes" id="UP000595512">
    <property type="component" value="Chromosome"/>
</dbReference>
<dbReference type="PRINTS" id="PR00862">
    <property type="entry name" value="PROLIGOPTASE"/>
</dbReference>
<accession>A0AB37HQA1</accession>
<proteinExistence type="predicted"/>
<evidence type="ECO:0000313" key="3">
    <source>
        <dbReference type="EMBL" id="QQX27123.1"/>
    </source>
</evidence>
<dbReference type="EMBL" id="CP066701">
    <property type="protein sequence ID" value="QQX27123.1"/>
    <property type="molecule type" value="Genomic_DNA"/>
</dbReference>
<dbReference type="Pfam" id="PF00326">
    <property type="entry name" value="Peptidase_S9"/>
    <property type="match status" value="1"/>
</dbReference>
<dbReference type="InterPro" id="IPR002470">
    <property type="entry name" value="Peptidase_S9A"/>
</dbReference>
<dbReference type="SUPFAM" id="SSF82171">
    <property type="entry name" value="DPP6 N-terminal domain-like"/>
    <property type="match status" value="1"/>
</dbReference>
<dbReference type="AlphaFoldDB" id="A0AB37HQA1"/>